<dbReference type="CDD" id="cd07381">
    <property type="entry name" value="MPP_CapA"/>
    <property type="match status" value="1"/>
</dbReference>
<evidence type="ECO:0000313" key="4">
    <source>
        <dbReference type="EMBL" id="MEP1058809.1"/>
    </source>
</evidence>
<feature type="region of interest" description="Disordered" evidence="2">
    <location>
        <begin position="523"/>
        <end position="645"/>
    </location>
</feature>
<feature type="compositionally biased region" description="Polar residues" evidence="2">
    <location>
        <begin position="592"/>
        <end position="623"/>
    </location>
</feature>
<feature type="domain" description="Capsule synthesis protein CapA" evidence="3">
    <location>
        <begin position="219"/>
        <end position="453"/>
    </location>
</feature>
<dbReference type="InterPro" id="IPR019079">
    <property type="entry name" value="Capsule_synth_CapA"/>
</dbReference>
<organism evidence="4 5">
    <name type="scientific">Stenomitos frigidus AS-A4</name>
    <dbReference type="NCBI Taxonomy" id="2933935"/>
    <lineage>
        <taxon>Bacteria</taxon>
        <taxon>Bacillati</taxon>
        <taxon>Cyanobacteriota</taxon>
        <taxon>Cyanophyceae</taxon>
        <taxon>Leptolyngbyales</taxon>
        <taxon>Leptolyngbyaceae</taxon>
        <taxon>Stenomitos</taxon>
    </lineage>
</organism>
<gene>
    <name evidence="4" type="ORF">NDI38_10210</name>
</gene>
<feature type="compositionally biased region" description="Low complexity" evidence="2">
    <location>
        <begin position="667"/>
        <end position="679"/>
    </location>
</feature>
<protein>
    <submittedName>
        <fullName evidence="4">CapA family protein</fullName>
    </submittedName>
</protein>
<dbReference type="Gene3D" id="3.60.21.10">
    <property type="match status" value="1"/>
</dbReference>
<comment type="similarity">
    <text evidence="1">Belongs to the CapA family.</text>
</comment>
<accession>A0ABV0KHX0</accession>
<dbReference type="SUPFAM" id="SSF56300">
    <property type="entry name" value="Metallo-dependent phosphatases"/>
    <property type="match status" value="1"/>
</dbReference>
<feature type="region of interest" description="Disordered" evidence="2">
    <location>
        <begin position="663"/>
        <end position="702"/>
    </location>
</feature>
<comment type="caution">
    <text evidence="4">The sequence shown here is derived from an EMBL/GenBank/DDBJ whole genome shotgun (WGS) entry which is preliminary data.</text>
</comment>
<dbReference type="RefSeq" id="WP_190448144.1">
    <property type="nucleotide sequence ID" value="NZ_JAMPLM010000007.1"/>
</dbReference>
<dbReference type="EMBL" id="JAMPLM010000007">
    <property type="protein sequence ID" value="MEP1058809.1"/>
    <property type="molecule type" value="Genomic_DNA"/>
</dbReference>
<reference evidence="4 5" key="1">
    <citation type="submission" date="2022-04" db="EMBL/GenBank/DDBJ databases">
        <title>Positive selection, recombination, and allopatry shape intraspecific diversity of widespread and dominant cyanobacteria.</title>
        <authorList>
            <person name="Wei J."/>
            <person name="Shu W."/>
            <person name="Hu C."/>
        </authorList>
    </citation>
    <scope>NUCLEOTIDE SEQUENCE [LARGE SCALE GENOMIC DNA]</scope>
    <source>
        <strain evidence="4 5">AS-A4</strain>
    </source>
</reference>
<evidence type="ECO:0000256" key="1">
    <source>
        <dbReference type="ARBA" id="ARBA00005662"/>
    </source>
</evidence>
<evidence type="ECO:0000313" key="5">
    <source>
        <dbReference type="Proteomes" id="UP001476950"/>
    </source>
</evidence>
<sequence length="725" mass="78792">MVYTDSVHHPSLVELARAGNFQAIAHWLNAVLLPHGIRAYVGGIRPGCLRVLIELPLPPSQRELAESGRTELIHFICHRIWKLNSAQIEGIRIAGKLMHEQAPVWEQSVRVVSPARRARKQRSQHLRTQLRQTAQQRSQLKTMRSMLISGPPIFAFVFGCVLGFSKAPSEQTNATASSSLPKANPSPTSLRPNTVQAALETVSVVKHDRVPDPKDPTVTLTFAGDVTLSDHFADAIGKDYERTFANMDEYRKADLGMVNLENPLTRATIPLPDKEFNFKADPDAVKVLTSGGVSLVNLANNHAMDYQEPGLVETLDTLKQAGIAHVGAGRNVKEARRPEIIDVKGQRVAYFGYYGADFESASETKAGTNYADEQRIAEDIKAVRSQVDWVIVNYHWGEELATHPADWQINLAHFSIDQGADVVVGHHPHVLQGAEIYKGRPIAYSMGNFIFGGNPRSDYDTAVLKVALKDKQMKVEFVPVEVRGYQPRVASERSAEILNQIADRSSGFQEPMRSPIALDARPGVAGATAATTTESPTLPATTPSDATEPATEPAPDMPLPVESTAPASTDSETDRQMEQAAPLPAKKRSGFANPTDSFITSPDRTPFNSSQPESSDSPVNSPSDAMVPATEPAQPDAATPATLDHSALPGRLLSALPVAHRQPVRQSVTASTAVPASSARLQNETAQQPSARRQTAKKHRQDWVASEHVGAELIPDVSLLAAMAW</sequence>
<dbReference type="PANTHER" id="PTHR33393:SF13">
    <property type="entry name" value="PGA BIOSYNTHESIS PROTEIN CAPA"/>
    <property type="match status" value="1"/>
</dbReference>
<dbReference type="PANTHER" id="PTHR33393">
    <property type="entry name" value="POLYGLUTAMINE SYNTHESIS ACCESSORY PROTEIN RV0574C-RELATED"/>
    <property type="match status" value="1"/>
</dbReference>
<evidence type="ECO:0000259" key="3">
    <source>
        <dbReference type="SMART" id="SM00854"/>
    </source>
</evidence>
<dbReference type="Pfam" id="PF09587">
    <property type="entry name" value="PGA_cap"/>
    <property type="match status" value="1"/>
</dbReference>
<feature type="compositionally biased region" description="Polar residues" evidence="2">
    <location>
        <begin position="680"/>
        <end position="693"/>
    </location>
</feature>
<name>A0ABV0KHX0_9CYAN</name>
<evidence type="ECO:0000256" key="2">
    <source>
        <dbReference type="SAM" id="MobiDB-lite"/>
    </source>
</evidence>
<dbReference type="SMART" id="SM00854">
    <property type="entry name" value="PGA_cap"/>
    <property type="match status" value="1"/>
</dbReference>
<dbReference type="InterPro" id="IPR052169">
    <property type="entry name" value="CW_Biosynth-Accessory"/>
</dbReference>
<keyword evidence="5" id="KW-1185">Reference proteome</keyword>
<feature type="compositionally biased region" description="Low complexity" evidence="2">
    <location>
        <begin position="525"/>
        <end position="543"/>
    </location>
</feature>
<feature type="region of interest" description="Disordered" evidence="2">
    <location>
        <begin position="171"/>
        <end position="191"/>
    </location>
</feature>
<dbReference type="Proteomes" id="UP001476950">
    <property type="component" value="Unassembled WGS sequence"/>
</dbReference>
<proteinExistence type="inferred from homology"/>
<dbReference type="InterPro" id="IPR029052">
    <property type="entry name" value="Metallo-depent_PP-like"/>
</dbReference>